<keyword evidence="2" id="KW-1003">Cell membrane</keyword>
<evidence type="ECO:0000256" key="1">
    <source>
        <dbReference type="ARBA" id="ARBA00004651"/>
    </source>
</evidence>
<dbReference type="RefSeq" id="WP_159302912.1">
    <property type="nucleotide sequence ID" value="NZ_LR733271.1"/>
</dbReference>
<dbReference type="AlphaFoldDB" id="A0A653SLX1"/>
<dbReference type="Proteomes" id="UP000430202">
    <property type="component" value="Unassembled WGS sequence"/>
</dbReference>
<feature type="transmembrane region" description="Helical" evidence="6">
    <location>
        <begin position="175"/>
        <end position="197"/>
    </location>
</feature>
<dbReference type="PANTHER" id="PTHR30250">
    <property type="entry name" value="PST FAMILY PREDICTED COLANIC ACID TRANSPORTER"/>
    <property type="match status" value="1"/>
</dbReference>
<dbReference type="PANTHER" id="PTHR30250:SF11">
    <property type="entry name" value="O-ANTIGEN TRANSPORTER-RELATED"/>
    <property type="match status" value="1"/>
</dbReference>
<evidence type="ECO:0000256" key="5">
    <source>
        <dbReference type="ARBA" id="ARBA00023136"/>
    </source>
</evidence>
<keyword evidence="8" id="KW-1185">Reference proteome</keyword>
<dbReference type="GO" id="GO:0005886">
    <property type="term" value="C:plasma membrane"/>
    <property type="evidence" value="ECO:0007669"/>
    <property type="project" value="UniProtKB-SubCell"/>
</dbReference>
<organism evidence="7 8">
    <name type="scientific">Maribacter litoralis</name>
    <dbReference type="NCBI Taxonomy" id="2059726"/>
    <lineage>
        <taxon>Bacteria</taxon>
        <taxon>Pseudomonadati</taxon>
        <taxon>Bacteroidota</taxon>
        <taxon>Flavobacteriia</taxon>
        <taxon>Flavobacteriales</taxon>
        <taxon>Flavobacteriaceae</taxon>
        <taxon>Maribacter</taxon>
    </lineage>
</organism>
<feature type="transmembrane region" description="Helical" evidence="6">
    <location>
        <begin position="307"/>
        <end position="332"/>
    </location>
</feature>
<feature type="transmembrane region" description="Helical" evidence="6">
    <location>
        <begin position="239"/>
        <end position="256"/>
    </location>
</feature>
<evidence type="ECO:0000313" key="8">
    <source>
        <dbReference type="Proteomes" id="UP000430202"/>
    </source>
</evidence>
<keyword evidence="3 6" id="KW-0812">Transmembrane</keyword>
<feature type="transmembrane region" description="Helical" evidence="6">
    <location>
        <begin position="51"/>
        <end position="77"/>
    </location>
</feature>
<dbReference type="EMBL" id="CABWLR010000003">
    <property type="protein sequence ID" value="VXB65980.1"/>
    <property type="molecule type" value="Genomic_DNA"/>
</dbReference>
<feature type="transmembrane region" description="Helical" evidence="6">
    <location>
        <begin position="127"/>
        <end position="150"/>
    </location>
</feature>
<name>A0A653SLX1_9FLAO</name>
<feature type="transmembrane region" description="Helical" evidence="6">
    <location>
        <begin position="398"/>
        <end position="420"/>
    </location>
</feature>
<accession>A0A653SLX1</accession>
<reference evidence="7 8" key="1">
    <citation type="submission" date="2019-10" db="EMBL/GenBank/DDBJ databases">
        <authorList>
            <person name="Karimi E."/>
        </authorList>
    </citation>
    <scope>NUCLEOTIDE SEQUENCE [LARGE SCALE GENOMIC DNA]</scope>
    <source>
        <strain evidence="7">Maribacter sp. 151</strain>
    </source>
</reference>
<evidence type="ECO:0000256" key="3">
    <source>
        <dbReference type="ARBA" id="ARBA00022692"/>
    </source>
</evidence>
<feature type="transmembrane region" description="Helical" evidence="6">
    <location>
        <begin position="104"/>
        <end position="121"/>
    </location>
</feature>
<gene>
    <name evidence="7" type="ORF">MARI151_30278</name>
</gene>
<keyword evidence="4 6" id="KW-1133">Transmembrane helix</keyword>
<proteinExistence type="predicted"/>
<protein>
    <submittedName>
        <fullName evidence="7">Membrane protein involved in the export of O-antigen and teichoic acid</fullName>
    </submittedName>
</protein>
<evidence type="ECO:0000256" key="6">
    <source>
        <dbReference type="SAM" id="Phobius"/>
    </source>
</evidence>
<comment type="subcellular location">
    <subcellularLocation>
        <location evidence="1">Cell membrane</location>
        <topology evidence="1">Multi-pass membrane protein</topology>
    </subcellularLocation>
</comment>
<feature type="transmembrane region" description="Helical" evidence="6">
    <location>
        <begin position="370"/>
        <end position="391"/>
    </location>
</feature>
<feature type="transmembrane region" description="Helical" evidence="6">
    <location>
        <begin position="20"/>
        <end position="45"/>
    </location>
</feature>
<evidence type="ECO:0000313" key="7">
    <source>
        <dbReference type="EMBL" id="VXB65980.1"/>
    </source>
</evidence>
<keyword evidence="5 6" id="KW-0472">Membrane</keyword>
<sequence length="429" mass="47166">MLKKIKSHPLFKRATDWAKLLGVTGTAQVGVQAIGLLSGVLVIRLLSTDEYALYTLANTMLSTMVMLANAGIPIAVMSEGGKVWKNKEKLGEVLVTGFDFRKKFAIGSLILGIPILSYLLYINDASILMTILIVLGLIPVFYTQLSDVLLQIAPKLKQDIVPLQKNLVLVNLGRLFLLGLSLILFPFAVVAIFSASIPQILGNFNLKKIAKPYADWHQKPSTALKKKMSVTVKRVLPEALYYSISGQITIWILSIFGSTTSIAEIGALGRIAMVINLVSIIFGMLVVPRFARLENTFNLLFKRFIQVQILVIGIFGILIGFVYLFPEAILWVLGPQYANLKFELFLAVIGGCLSVFSGIVFSLYSSRGWIINPTISIPLNLATLCLAIWVTDVTSLTGVLFLNIIIGTVQLATHSGYGFFKIFKLKTSF</sequence>
<feature type="transmembrane region" description="Helical" evidence="6">
    <location>
        <begin position="344"/>
        <end position="364"/>
    </location>
</feature>
<dbReference type="InterPro" id="IPR050833">
    <property type="entry name" value="Poly_Biosynth_Transport"/>
</dbReference>
<evidence type="ECO:0000256" key="2">
    <source>
        <dbReference type="ARBA" id="ARBA00022475"/>
    </source>
</evidence>
<feature type="transmembrane region" description="Helical" evidence="6">
    <location>
        <begin position="268"/>
        <end position="287"/>
    </location>
</feature>
<evidence type="ECO:0000256" key="4">
    <source>
        <dbReference type="ARBA" id="ARBA00022989"/>
    </source>
</evidence>